<proteinExistence type="predicted"/>
<sequence length="73" mass="7505">MAANNQQNLAALPAHSLSDTNLTSHIASRFHQHLPITTLSSQGYIAVNTYNSAAKGPNGGKDGSAMGAAEELA</sequence>
<name>A0A699XMW3_TANCI</name>
<dbReference type="EMBL" id="BKCJ011890356">
    <property type="protein sequence ID" value="GFD61372.1"/>
    <property type="molecule type" value="Genomic_DNA"/>
</dbReference>
<organism evidence="2">
    <name type="scientific">Tanacetum cinerariifolium</name>
    <name type="common">Dalmatian daisy</name>
    <name type="synonym">Chrysanthemum cinerariifolium</name>
    <dbReference type="NCBI Taxonomy" id="118510"/>
    <lineage>
        <taxon>Eukaryota</taxon>
        <taxon>Viridiplantae</taxon>
        <taxon>Streptophyta</taxon>
        <taxon>Embryophyta</taxon>
        <taxon>Tracheophyta</taxon>
        <taxon>Spermatophyta</taxon>
        <taxon>Magnoliopsida</taxon>
        <taxon>eudicotyledons</taxon>
        <taxon>Gunneridae</taxon>
        <taxon>Pentapetalae</taxon>
        <taxon>asterids</taxon>
        <taxon>campanulids</taxon>
        <taxon>Asterales</taxon>
        <taxon>Asteraceae</taxon>
        <taxon>Asteroideae</taxon>
        <taxon>Anthemideae</taxon>
        <taxon>Anthemidinae</taxon>
        <taxon>Tanacetum</taxon>
    </lineage>
</organism>
<reference evidence="2" key="1">
    <citation type="journal article" date="2019" name="Sci. Rep.">
        <title>Draft genome of Tanacetum cinerariifolium, the natural source of mosquito coil.</title>
        <authorList>
            <person name="Yamashiro T."/>
            <person name="Shiraishi A."/>
            <person name="Satake H."/>
            <person name="Nakayama K."/>
        </authorList>
    </citation>
    <scope>NUCLEOTIDE SEQUENCE</scope>
</reference>
<comment type="caution">
    <text evidence="2">The sequence shown here is derived from an EMBL/GenBank/DDBJ whole genome shotgun (WGS) entry which is preliminary data.</text>
</comment>
<accession>A0A699XMW3</accession>
<protein>
    <submittedName>
        <fullName evidence="2">Uncharacterized protein</fullName>
    </submittedName>
</protein>
<evidence type="ECO:0000313" key="2">
    <source>
        <dbReference type="EMBL" id="GFD61372.1"/>
    </source>
</evidence>
<feature type="non-terminal residue" evidence="2">
    <location>
        <position position="73"/>
    </location>
</feature>
<feature type="region of interest" description="Disordered" evidence="1">
    <location>
        <begin position="50"/>
        <end position="73"/>
    </location>
</feature>
<gene>
    <name evidence="2" type="ORF">Tci_933341</name>
</gene>
<dbReference type="AlphaFoldDB" id="A0A699XMW3"/>
<evidence type="ECO:0000256" key="1">
    <source>
        <dbReference type="SAM" id="MobiDB-lite"/>
    </source>
</evidence>